<sequence>MDCPIPIWQRGKMRKVNKPTIYLAKGNFLFPLAVLFFLLLPVFFSAVSPLQVVPGSGIKDIEDSKLYHFRYHNLVDDYHLSGPKIWAVRFNFKDAYPIADSASFTLNSFKIYSPYPNLEMRVSLWNEQYGGNNELNYFPGVIIPGGNWQNITLSTSPTTITFPEIQNPLRIIWLVMDFTTPLADKYMSASEGSGKNSFYYNNTVQGNEFWQSLFTAGFKCELRVSAIGDFNLLHTDLELLSFSLPENILPGSTVHPSVTVYNHSQYPVSDTLEVNFSDPLLELNQTLQIPLLNINPRDSLFTVSSEGISFSREPSQIKVTLAFKNHPNIIFSARYYNVFGETGSSHLVEYFRRYTFGFSDIPQEASEVHHLLYFPNLADNLSNLFAVQRFNYYQFNSLPKTVVDGYKKFHLQIDANSEELVSAISAAQAKRSFISRSSSNISMPDPETPENLLLNIKLYNDRTTLYEWTASSALNPKFFAGIFEENEFAGGELYSLKRWLVFEGSFSGTLNKRDSVEIELILNTTDLNPSKTYRVYYWLQNPFNSGGQIYYAQYVSLGQSWIVSNSDEYISQPVISVYPNPLVKGNALKISASVFPAVFTVYNIKGQKVFSTGKVFSEISIPADIFPASGIYFLRCEMQDRDKTHKQIQKISIIK</sequence>
<dbReference type="STRING" id="459349.CLOAM0271"/>
<keyword evidence="1" id="KW-0812">Transmembrane</keyword>
<dbReference type="EMBL" id="CU466930">
    <property type="protein sequence ID" value="CAO80178.1"/>
    <property type="molecule type" value="Genomic_DNA"/>
</dbReference>
<protein>
    <recommendedName>
        <fullName evidence="4">Secretion system C-terminal sorting domain-containing protein</fullName>
    </recommendedName>
</protein>
<accession>B0VFC6</accession>
<evidence type="ECO:0000313" key="3">
    <source>
        <dbReference type="Proteomes" id="UP000002019"/>
    </source>
</evidence>
<dbReference type="HOGENOM" id="CLU_418393_0_0_0"/>
<dbReference type="Proteomes" id="UP000002019">
    <property type="component" value="Chromosome"/>
</dbReference>
<gene>
    <name evidence="2" type="ordered locus">CLOAM0271</name>
</gene>
<evidence type="ECO:0000313" key="2">
    <source>
        <dbReference type="EMBL" id="CAO80178.1"/>
    </source>
</evidence>
<reference evidence="2 3" key="1">
    <citation type="journal article" date="2008" name="J. Bacteriol.">
        <title>'Candidatus Cloacamonas acidaminovorans': genome sequence reconstruction provides a first glimpse of a new bacterial division.</title>
        <authorList>
            <person name="Pelletier E."/>
            <person name="Kreimeyer A."/>
            <person name="Bocs S."/>
            <person name="Rouy Z."/>
            <person name="Gyapay G."/>
            <person name="Chouari R."/>
            <person name="Riviere D."/>
            <person name="Ganesan A."/>
            <person name="Daegelen P."/>
            <person name="Sghir A."/>
            <person name="Cohen G.N."/>
            <person name="Medigue C."/>
            <person name="Weissenbach J."/>
            <person name="Le Paslier D."/>
        </authorList>
    </citation>
    <scope>NUCLEOTIDE SEQUENCE [LARGE SCALE GENOMIC DNA]</scope>
    <source>
        <strain evidence="3">Evry</strain>
    </source>
</reference>
<keyword evidence="3" id="KW-1185">Reference proteome</keyword>
<keyword evidence="1" id="KW-0472">Membrane</keyword>
<dbReference type="InterPro" id="IPR026444">
    <property type="entry name" value="Secre_tail"/>
</dbReference>
<dbReference type="NCBIfam" id="TIGR04183">
    <property type="entry name" value="Por_Secre_tail"/>
    <property type="match status" value="1"/>
</dbReference>
<evidence type="ECO:0000256" key="1">
    <source>
        <dbReference type="SAM" id="Phobius"/>
    </source>
</evidence>
<evidence type="ECO:0008006" key="4">
    <source>
        <dbReference type="Google" id="ProtNLM"/>
    </source>
</evidence>
<feature type="transmembrane region" description="Helical" evidence="1">
    <location>
        <begin position="21"/>
        <end position="44"/>
    </location>
</feature>
<name>B0VFC6_CLOAI</name>
<dbReference type="AlphaFoldDB" id="B0VFC6"/>
<organism evidence="2 3">
    <name type="scientific">Cloacimonas acidaminovorans (strain Evry)</name>
    <dbReference type="NCBI Taxonomy" id="459349"/>
    <lineage>
        <taxon>Bacteria</taxon>
        <taxon>Pseudomonadati</taxon>
        <taxon>Candidatus Cloacimonadota</taxon>
        <taxon>Candidatus Cloacimonadia</taxon>
        <taxon>Candidatus Cloacimonadales</taxon>
        <taxon>Candidatus Cloacimonadaceae</taxon>
        <taxon>Candidatus Cloacimonas</taxon>
    </lineage>
</organism>
<proteinExistence type="predicted"/>
<dbReference type="KEGG" id="caci:CLOAM0271"/>
<keyword evidence="1" id="KW-1133">Transmembrane helix</keyword>